<dbReference type="CDD" id="cd16962">
    <property type="entry name" value="RuvC"/>
    <property type="match status" value="1"/>
</dbReference>
<keyword evidence="5 13" id="KW-0255">Endonuclease</keyword>
<dbReference type="Pfam" id="PF02075">
    <property type="entry name" value="RuvC"/>
    <property type="match status" value="1"/>
</dbReference>
<evidence type="ECO:0000256" key="14">
    <source>
        <dbReference type="NCBIfam" id="TIGR00228"/>
    </source>
</evidence>
<reference evidence="16 17" key="1">
    <citation type="submission" date="2007-04" db="EMBL/GenBank/DDBJ databases">
        <authorList>
            <person name="Fulton L."/>
            <person name="Clifton S."/>
            <person name="Fulton B."/>
            <person name="Xu J."/>
            <person name="Minx P."/>
            <person name="Pepin K.H."/>
            <person name="Johnson M."/>
            <person name="Thiruvilangam P."/>
            <person name="Bhonagiri V."/>
            <person name="Nash W.E."/>
            <person name="Mardis E.R."/>
            <person name="Wilson R.K."/>
        </authorList>
    </citation>
    <scope>NUCLEOTIDE SEQUENCE [LARGE SCALE GENOMIC DNA]</scope>
    <source>
        <strain evidence="16 17">ATCC 29799</strain>
    </source>
</reference>
<dbReference type="EC" id="3.1.21.10" evidence="13 14"/>
<name>A6NV15_9FIRM</name>
<dbReference type="InterPro" id="IPR002176">
    <property type="entry name" value="X-over_junc_endoDNase_RuvC"/>
</dbReference>
<feature type="active site" evidence="13">
    <location>
        <position position="14"/>
    </location>
</feature>
<dbReference type="Gene3D" id="3.30.420.10">
    <property type="entry name" value="Ribonuclease H-like superfamily/Ribonuclease H"/>
    <property type="match status" value="1"/>
</dbReference>
<dbReference type="NCBIfam" id="NF000711">
    <property type="entry name" value="PRK00039.2-1"/>
    <property type="match status" value="1"/>
</dbReference>
<evidence type="ECO:0000256" key="7">
    <source>
        <dbReference type="ARBA" id="ARBA00022801"/>
    </source>
</evidence>
<keyword evidence="17" id="KW-1185">Reference proteome</keyword>
<comment type="similarity">
    <text evidence="1 13">Belongs to the RuvC family.</text>
</comment>
<dbReference type="PANTHER" id="PTHR30194:SF3">
    <property type="entry name" value="CROSSOVER JUNCTION ENDODEOXYRIBONUCLEASE RUVC"/>
    <property type="match status" value="1"/>
</dbReference>
<organism evidence="16 17">
    <name type="scientific">Pseudoflavonifractor capillosus ATCC 29799</name>
    <dbReference type="NCBI Taxonomy" id="411467"/>
    <lineage>
        <taxon>Bacteria</taxon>
        <taxon>Bacillati</taxon>
        <taxon>Bacillota</taxon>
        <taxon>Clostridia</taxon>
        <taxon>Eubacteriales</taxon>
        <taxon>Oscillospiraceae</taxon>
        <taxon>Pseudoflavonifractor</taxon>
    </lineage>
</organism>
<dbReference type="NCBIfam" id="TIGR00228">
    <property type="entry name" value="ruvC"/>
    <property type="match status" value="1"/>
</dbReference>
<dbReference type="InterPro" id="IPR012337">
    <property type="entry name" value="RNaseH-like_sf"/>
</dbReference>
<comment type="subcellular location">
    <subcellularLocation>
        <location evidence="13">Cytoplasm</location>
    </subcellularLocation>
</comment>
<dbReference type="Proteomes" id="UP000003639">
    <property type="component" value="Unassembled WGS sequence"/>
</dbReference>
<dbReference type="AlphaFoldDB" id="A6NV15"/>
<dbReference type="GO" id="GO:0006310">
    <property type="term" value="P:DNA recombination"/>
    <property type="evidence" value="ECO:0007669"/>
    <property type="project" value="UniProtKB-UniRule"/>
</dbReference>
<dbReference type="GO" id="GO:0000287">
    <property type="term" value="F:magnesium ion binding"/>
    <property type="evidence" value="ECO:0007669"/>
    <property type="project" value="UniProtKB-UniRule"/>
</dbReference>
<dbReference type="PRINTS" id="PR00696">
    <property type="entry name" value="RSOLVASERUVC"/>
</dbReference>
<sequence length="186" mass="20089">MYTQEVTMIILGIDPGFAIVGFGVLEAAPGRQRLIRCGAITTPAGLPLPARLLQISDDMATLLRQFKPDAMAVEELFFNQNVTTGISVAQARGVILTEAERACVPIFEYSPSQVKQAVVGYGKAEKRQVMDMTKRLLGLKDVPKPDDAADAVAIALCHARSSSSRLSLLDSARPGSGRYAARDDRR</sequence>
<dbReference type="GO" id="GO:0006281">
    <property type="term" value="P:DNA repair"/>
    <property type="evidence" value="ECO:0007669"/>
    <property type="project" value="UniProtKB-UniRule"/>
</dbReference>
<comment type="cofactor">
    <cofactor evidence="13">
        <name>Mg(2+)</name>
        <dbReference type="ChEBI" id="CHEBI:18420"/>
    </cofactor>
    <text evidence="13">Binds 2 Mg(2+) ion per subunit.</text>
</comment>
<comment type="subunit">
    <text evidence="13">Homodimer which binds Holliday junction (HJ) DNA. The HJ becomes 2-fold symmetrical on binding to RuvC with unstacked arms; it has a different conformation from HJ DNA in complex with RuvA. In the full resolvosome a probable DNA-RuvA(4)-RuvB(12)-RuvC(2) complex forms which resolves the HJ.</text>
</comment>
<keyword evidence="6 13" id="KW-0227">DNA damage</keyword>
<feature type="region of interest" description="Disordered" evidence="15">
    <location>
        <begin position="162"/>
        <end position="186"/>
    </location>
</feature>
<keyword evidence="7 13" id="KW-0378">Hydrolase</keyword>
<dbReference type="FunFam" id="3.30.420.10:FF:000002">
    <property type="entry name" value="Crossover junction endodeoxyribonuclease RuvC"/>
    <property type="match status" value="1"/>
</dbReference>
<keyword evidence="9 13" id="KW-0238">DNA-binding</keyword>
<feature type="binding site" evidence="13">
    <location>
        <position position="74"/>
    </location>
    <ligand>
        <name>Mg(2+)</name>
        <dbReference type="ChEBI" id="CHEBI:18420"/>
        <label>2</label>
    </ligand>
</feature>
<keyword evidence="10 13" id="KW-0233">DNA recombination</keyword>
<feature type="active site" evidence="13">
    <location>
        <position position="74"/>
    </location>
</feature>
<evidence type="ECO:0000256" key="11">
    <source>
        <dbReference type="ARBA" id="ARBA00023204"/>
    </source>
</evidence>
<feature type="compositionally biased region" description="Low complexity" evidence="15">
    <location>
        <begin position="162"/>
        <end position="173"/>
    </location>
</feature>
<dbReference type="GO" id="GO:0048476">
    <property type="term" value="C:Holliday junction resolvase complex"/>
    <property type="evidence" value="ECO:0007669"/>
    <property type="project" value="UniProtKB-UniRule"/>
</dbReference>
<comment type="function">
    <text evidence="13">The RuvA-RuvB-RuvC complex processes Holliday junction (HJ) DNA during genetic recombination and DNA repair. Endonuclease that resolves HJ intermediates. Cleaves cruciform DNA by making single-stranded nicks across the HJ at symmetrical positions within the homologous arms, yielding a 5'-phosphate and a 3'-hydroxyl group; requires a central core of homology in the junction. The consensus cleavage sequence is 5'-(A/T)TT(C/G)-3'. Cleavage occurs on the 3'-side of the TT dinucleotide at the point of strand exchange. HJ branch migration catalyzed by RuvA-RuvB allows RuvC to scan DNA until it finds its consensus sequence, where it cleaves and resolves the cruciform DNA.</text>
</comment>
<reference evidence="16 17" key="2">
    <citation type="submission" date="2007-06" db="EMBL/GenBank/DDBJ databases">
        <title>Draft genome sequence of Pseudoflavonifractor capillosus ATCC 29799.</title>
        <authorList>
            <person name="Sudarsanam P."/>
            <person name="Ley R."/>
            <person name="Guruge J."/>
            <person name="Turnbaugh P.J."/>
            <person name="Mahowald M."/>
            <person name="Liep D."/>
            <person name="Gordon J."/>
        </authorList>
    </citation>
    <scope>NUCLEOTIDE SEQUENCE [LARGE SCALE GENOMIC DNA]</scope>
    <source>
        <strain evidence="16 17">ATCC 29799</strain>
    </source>
</reference>
<feature type="binding site" evidence="13">
    <location>
        <position position="14"/>
    </location>
    <ligand>
        <name>Mg(2+)</name>
        <dbReference type="ChEBI" id="CHEBI:18420"/>
        <label>1</label>
    </ligand>
</feature>
<dbReference type="GO" id="GO:0008821">
    <property type="term" value="F:crossover junction DNA endonuclease activity"/>
    <property type="evidence" value="ECO:0007669"/>
    <property type="project" value="UniProtKB-UniRule"/>
</dbReference>
<evidence type="ECO:0000256" key="2">
    <source>
        <dbReference type="ARBA" id="ARBA00022490"/>
    </source>
</evidence>
<evidence type="ECO:0000256" key="5">
    <source>
        <dbReference type="ARBA" id="ARBA00022759"/>
    </source>
</evidence>
<feature type="active site" evidence="13">
    <location>
        <position position="147"/>
    </location>
</feature>
<evidence type="ECO:0000256" key="3">
    <source>
        <dbReference type="ARBA" id="ARBA00022722"/>
    </source>
</evidence>
<evidence type="ECO:0000313" key="16">
    <source>
        <dbReference type="EMBL" id="EDN00217.1"/>
    </source>
</evidence>
<dbReference type="GO" id="GO:0003677">
    <property type="term" value="F:DNA binding"/>
    <property type="evidence" value="ECO:0007669"/>
    <property type="project" value="UniProtKB-KW"/>
</dbReference>
<evidence type="ECO:0000256" key="12">
    <source>
        <dbReference type="ARBA" id="ARBA00029354"/>
    </source>
</evidence>
<dbReference type="eggNOG" id="COG0817">
    <property type="taxonomic scope" value="Bacteria"/>
</dbReference>
<evidence type="ECO:0000256" key="15">
    <source>
        <dbReference type="SAM" id="MobiDB-lite"/>
    </source>
</evidence>
<keyword evidence="2 13" id="KW-0963">Cytoplasm</keyword>
<evidence type="ECO:0000256" key="4">
    <source>
        <dbReference type="ARBA" id="ARBA00022723"/>
    </source>
</evidence>
<dbReference type="HAMAP" id="MF_00034">
    <property type="entry name" value="RuvC"/>
    <property type="match status" value="1"/>
</dbReference>
<dbReference type="STRING" id="411467.BACCAP_02051"/>
<gene>
    <name evidence="13 16" type="primary">ruvC</name>
    <name evidence="16" type="ORF">BACCAP_02051</name>
</gene>
<evidence type="ECO:0000256" key="1">
    <source>
        <dbReference type="ARBA" id="ARBA00009518"/>
    </source>
</evidence>
<dbReference type="SUPFAM" id="SSF53098">
    <property type="entry name" value="Ribonuclease H-like"/>
    <property type="match status" value="1"/>
</dbReference>
<keyword evidence="8 13" id="KW-0460">Magnesium</keyword>
<dbReference type="InterPro" id="IPR020563">
    <property type="entry name" value="X-over_junc_endoDNase_Mg_BS"/>
</dbReference>
<evidence type="ECO:0000256" key="10">
    <source>
        <dbReference type="ARBA" id="ARBA00023172"/>
    </source>
</evidence>
<evidence type="ECO:0000313" key="17">
    <source>
        <dbReference type="Proteomes" id="UP000003639"/>
    </source>
</evidence>
<evidence type="ECO:0000256" key="9">
    <source>
        <dbReference type="ARBA" id="ARBA00023125"/>
    </source>
</evidence>
<evidence type="ECO:0000256" key="8">
    <source>
        <dbReference type="ARBA" id="ARBA00022842"/>
    </source>
</evidence>
<keyword evidence="11 13" id="KW-0234">DNA repair</keyword>
<evidence type="ECO:0000256" key="6">
    <source>
        <dbReference type="ARBA" id="ARBA00022763"/>
    </source>
</evidence>
<comment type="catalytic activity">
    <reaction evidence="12 13">
        <text>Endonucleolytic cleavage at a junction such as a reciprocal single-stranded crossover between two homologous DNA duplexes (Holliday junction).</text>
        <dbReference type="EC" id="3.1.21.10"/>
    </reaction>
</comment>
<proteinExistence type="inferred from homology"/>
<feature type="binding site" evidence="13">
    <location>
        <position position="147"/>
    </location>
    <ligand>
        <name>Mg(2+)</name>
        <dbReference type="ChEBI" id="CHEBI:18420"/>
        <label>1</label>
    </ligand>
</feature>
<protein>
    <recommendedName>
        <fullName evidence="13 14">Crossover junction endodeoxyribonuclease RuvC</fullName>
        <ecNumber evidence="13 14">3.1.21.10</ecNumber>
    </recommendedName>
    <alternativeName>
        <fullName evidence="13">Holliday junction nuclease RuvC</fullName>
    </alternativeName>
    <alternativeName>
        <fullName evidence="13">Holliday junction resolvase RuvC</fullName>
    </alternativeName>
</protein>
<dbReference type="GO" id="GO:0005737">
    <property type="term" value="C:cytoplasm"/>
    <property type="evidence" value="ECO:0007669"/>
    <property type="project" value="UniProtKB-SubCell"/>
</dbReference>
<dbReference type="PANTHER" id="PTHR30194">
    <property type="entry name" value="CROSSOVER JUNCTION ENDODEOXYRIBONUCLEASE RUVC"/>
    <property type="match status" value="1"/>
</dbReference>
<keyword evidence="4 13" id="KW-0479">Metal-binding</keyword>
<dbReference type="InterPro" id="IPR036397">
    <property type="entry name" value="RNaseH_sf"/>
</dbReference>
<keyword evidence="3 13" id="KW-0540">Nuclease</keyword>
<dbReference type="EMBL" id="AAXG02000012">
    <property type="protein sequence ID" value="EDN00217.1"/>
    <property type="molecule type" value="Genomic_DNA"/>
</dbReference>
<evidence type="ECO:0000256" key="13">
    <source>
        <dbReference type="HAMAP-Rule" id="MF_00034"/>
    </source>
</evidence>
<accession>A6NV15</accession>
<dbReference type="PROSITE" id="PS01321">
    <property type="entry name" value="RUVC"/>
    <property type="match status" value="1"/>
</dbReference>
<comment type="caution">
    <text evidence="16">The sequence shown here is derived from an EMBL/GenBank/DDBJ whole genome shotgun (WGS) entry which is preliminary data.</text>
</comment>